<dbReference type="EC" id="2.7.1.-" evidence="11"/>
<sequence length="470" mass="50290">MSAHASATATTAEKAYAELLSSLQVPRDRLRAIATHMYNEFVKGLHADGQPLKMIPSYVHTLPTGAERGTYLALDLGGTNFRVCAVHLKGKGDLEVVFDKFTIPDDVKVGSATTLFDFIADCVHKFLVSHESALGGAHAAESMDLGFTFSFPVQQTRFDQGTCLTWSKGFDCPDAIGQDAVELLQRALHRKGVKVHVTALVNDTVGTLVAHAYKSPNTVMGVIFGTGTNAAYIEHVGQIPKFADRVTPKMAAKGNMLINTEWGGFDAEKKVLPLTQVDDDLDKASSNPGQQVLEKLISGMYLGEVTRRALVHLAEKGALFGGKLTDELRKPGSFQTAYMSEIEADVSPNLSAVAKILADHCALASASLTDRQLVKSLVQQIGTRAARLSAVAVFALLEKMSVPKDNEPVVVAIDGSVWLKYPGFQDRLRAALRELMGPEKAALVSIETACDGSGSGAGLLAALATVHKDD</sequence>
<reference evidence="14 15" key="1">
    <citation type="submission" date="2016-07" db="EMBL/GenBank/DDBJ databases">
        <title>Pervasive Adenine N6-methylation of Active Genes in Fungi.</title>
        <authorList>
            <consortium name="DOE Joint Genome Institute"/>
            <person name="Mondo S.J."/>
            <person name="Dannebaum R.O."/>
            <person name="Kuo R.C."/>
            <person name="Labutti K."/>
            <person name="Haridas S."/>
            <person name="Kuo A."/>
            <person name="Salamov A."/>
            <person name="Ahrendt S.R."/>
            <person name="Lipzen A."/>
            <person name="Sullivan W."/>
            <person name="Andreopoulos W.B."/>
            <person name="Clum A."/>
            <person name="Lindquist E."/>
            <person name="Daum C."/>
            <person name="Ramamoorthy G.K."/>
            <person name="Gryganskyi A."/>
            <person name="Culley D."/>
            <person name="Magnuson J.K."/>
            <person name="James T.Y."/>
            <person name="O'Malley M.A."/>
            <person name="Stajich J.E."/>
            <person name="Spatafora J.W."/>
            <person name="Visel A."/>
            <person name="Grigoriev I.V."/>
        </authorList>
    </citation>
    <scope>NUCLEOTIDE SEQUENCE [LARGE SCALE GENOMIC DNA]</scope>
    <source>
        <strain evidence="14 15">PL171</strain>
    </source>
</reference>
<evidence type="ECO:0000256" key="4">
    <source>
        <dbReference type="ARBA" id="ARBA00022679"/>
    </source>
</evidence>
<dbReference type="InterPro" id="IPR043129">
    <property type="entry name" value="ATPase_NBD"/>
</dbReference>
<feature type="domain" description="Hexokinase N-terminal" evidence="12">
    <location>
        <begin position="17"/>
        <end position="213"/>
    </location>
</feature>
<keyword evidence="6 11" id="KW-0418">Kinase</keyword>
<dbReference type="FunFam" id="3.30.420.40:FF:000034">
    <property type="entry name" value="Phosphotransferase"/>
    <property type="match status" value="1"/>
</dbReference>
<dbReference type="InterPro" id="IPR001312">
    <property type="entry name" value="Hexokinase"/>
</dbReference>
<evidence type="ECO:0000256" key="9">
    <source>
        <dbReference type="ARBA" id="ARBA00044613"/>
    </source>
</evidence>
<dbReference type="GO" id="GO:0004340">
    <property type="term" value="F:glucokinase activity"/>
    <property type="evidence" value="ECO:0007669"/>
    <property type="project" value="TreeGrafter"/>
</dbReference>
<organism evidence="14 15">
    <name type="scientific">Catenaria anguillulae PL171</name>
    <dbReference type="NCBI Taxonomy" id="765915"/>
    <lineage>
        <taxon>Eukaryota</taxon>
        <taxon>Fungi</taxon>
        <taxon>Fungi incertae sedis</taxon>
        <taxon>Blastocladiomycota</taxon>
        <taxon>Blastocladiomycetes</taxon>
        <taxon>Blastocladiales</taxon>
        <taxon>Catenariaceae</taxon>
        <taxon>Catenaria</taxon>
    </lineage>
</organism>
<dbReference type="AlphaFoldDB" id="A0A1Y2HPP3"/>
<comment type="catalytic activity">
    <reaction evidence="9">
        <text>a D-hexose + ATP = a D-hexose 6-phosphate + ADP + H(+)</text>
        <dbReference type="Rhea" id="RHEA:22740"/>
        <dbReference type="ChEBI" id="CHEBI:4194"/>
        <dbReference type="ChEBI" id="CHEBI:15378"/>
        <dbReference type="ChEBI" id="CHEBI:30616"/>
        <dbReference type="ChEBI" id="CHEBI:229467"/>
        <dbReference type="ChEBI" id="CHEBI:456216"/>
        <dbReference type="EC" id="2.7.1.1"/>
    </reaction>
    <physiologicalReaction direction="left-to-right" evidence="9">
        <dbReference type="Rhea" id="RHEA:22741"/>
    </physiologicalReaction>
</comment>
<dbReference type="Pfam" id="PF00349">
    <property type="entry name" value="Hexokinase_1"/>
    <property type="match status" value="1"/>
</dbReference>
<protein>
    <recommendedName>
        <fullName evidence="11">Phosphotransferase</fullName>
        <ecNumber evidence="11">2.7.1.-</ecNumber>
    </recommendedName>
</protein>
<evidence type="ECO:0000313" key="14">
    <source>
        <dbReference type="EMBL" id="ORZ36566.1"/>
    </source>
</evidence>
<keyword evidence="8 11" id="KW-0324">Glycolysis</keyword>
<evidence type="ECO:0000256" key="10">
    <source>
        <dbReference type="ARBA" id="ARBA00047905"/>
    </source>
</evidence>
<dbReference type="GO" id="GO:0005524">
    <property type="term" value="F:ATP binding"/>
    <property type="evidence" value="ECO:0007669"/>
    <property type="project" value="UniProtKB-UniRule"/>
</dbReference>
<proteinExistence type="inferred from homology"/>
<dbReference type="InterPro" id="IPR022672">
    <property type="entry name" value="Hexokinase_N"/>
</dbReference>
<comment type="caution">
    <text evidence="14">The sequence shown here is derived from an EMBL/GenBank/DDBJ whole genome shotgun (WGS) entry which is preliminary data.</text>
</comment>
<dbReference type="GO" id="GO:0005829">
    <property type="term" value="C:cytosol"/>
    <property type="evidence" value="ECO:0007669"/>
    <property type="project" value="TreeGrafter"/>
</dbReference>
<evidence type="ECO:0000256" key="2">
    <source>
        <dbReference type="ARBA" id="ARBA00005028"/>
    </source>
</evidence>
<comment type="pathway">
    <text evidence="1">Carbohydrate degradation; glycolysis; D-glyceraldehyde 3-phosphate and glycerone phosphate from D-glucose: step 1/4.</text>
</comment>
<dbReference type="Proteomes" id="UP000193411">
    <property type="component" value="Unassembled WGS sequence"/>
</dbReference>
<dbReference type="GO" id="GO:0008865">
    <property type="term" value="F:fructokinase activity"/>
    <property type="evidence" value="ECO:0007669"/>
    <property type="project" value="TreeGrafter"/>
</dbReference>
<keyword evidence="7 11" id="KW-0067">ATP-binding</keyword>
<evidence type="ECO:0000256" key="8">
    <source>
        <dbReference type="ARBA" id="ARBA00023152"/>
    </source>
</evidence>
<dbReference type="GO" id="GO:0005739">
    <property type="term" value="C:mitochondrion"/>
    <property type="evidence" value="ECO:0007669"/>
    <property type="project" value="TreeGrafter"/>
</dbReference>
<dbReference type="OrthoDB" id="419537at2759"/>
<evidence type="ECO:0000256" key="3">
    <source>
        <dbReference type="ARBA" id="ARBA00009225"/>
    </source>
</evidence>
<dbReference type="STRING" id="765915.A0A1Y2HPP3"/>
<comment type="similarity">
    <text evidence="3 11">Belongs to the hexokinase family.</text>
</comment>
<dbReference type="GO" id="GO:0005536">
    <property type="term" value="F:D-glucose binding"/>
    <property type="evidence" value="ECO:0007669"/>
    <property type="project" value="InterPro"/>
</dbReference>
<dbReference type="InterPro" id="IPR022673">
    <property type="entry name" value="Hexokinase_C"/>
</dbReference>
<dbReference type="GO" id="GO:0006096">
    <property type="term" value="P:glycolytic process"/>
    <property type="evidence" value="ECO:0007669"/>
    <property type="project" value="UniProtKB-UniPathway"/>
</dbReference>
<comment type="pathway">
    <text evidence="2">Carbohydrate metabolism; hexose metabolism.</text>
</comment>
<dbReference type="UniPathway" id="UPA00109">
    <property type="reaction ID" value="UER00180"/>
</dbReference>
<dbReference type="PANTHER" id="PTHR19443:SF16">
    <property type="entry name" value="HEXOKINASE TYPE 1-RELATED"/>
    <property type="match status" value="1"/>
</dbReference>
<dbReference type="GO" id="GO:0006006">
    <property type="term" value="P:glucose metabolic process"/>
    <property type="evidence" value="ECO:0007669"/>
    <property type="project" value="TreeGrafter"/>
</dbReference>
<dbReference type="Pfam" id="PF03727">
    <property type="entry name" value="Hexokinase_2"/>
    <property type="match status" value="1"/>
</dbReference>
<dbReference type="EMBL" id="MCFL01000016">
    <property type="protein sequence ID" value="ORZ36566.1"/>
    <property type="molecule type" value="Genomic_DNA"/>
</dbReference>
<name>A0A1Y2HPP3_9FUNG</name>
<evidence type="ECO:0000256" key="6">
    <source>
        <dbReference type="ARBA" id="ARBA00022777"/>
    </source>
</evidence>
<evidence type="ECO:0000256" key="7">
    <source>
        <dbReference type="ARBA" id="ARBA00022840"/>
    </source>
</evidence>
<evidence type="ECO:0000259" key="13">
    <source>
        <dbReference type="Pfam" id="PF03727"/>
    </source>
</evidence>
<dbReference type="SUPFAM" id="SSF53067">
    <property type="entry name" value="Actin-like ATPase domain"/>
    <property type="match status" value="2"/>
</dbReference>
<keyword evidence="5 11" id="KW-0547">Nucleotide-binding</keyword>
<evidence type="ECO:0000259" key="12">
    <source>
        <dbReference type="Pfam" id="PF00349"/>
    </source>
</evidence>
<keyword evidence="4 11" id="KW-0808">Transferase</keyword>
<dbReference type="Gene3D" id="3.30.420.40">
    <property type="match status" value="1"/>
</dbReference>
<evidence type="ECO:0000256" key="1">
    <source>
        <dbReference type="ARBA" id="ARBA00004888"/>
    </source>
</evidence>
<keyword evidence="15" id="KW-1185">Reference proteome</keyword>
<comment type="catalytic activity">
    <reaction evidence="10">
        <text>D-fructose + ATP = D-fructose 6-phosphate + ADP + H(+)</text>
        <dbReference type="Rhea" id="RHEA:16125"/>
        <dbReference type="ChEBI" id="CHEBI:15378"/>
        <dbReference type="ChEBI" id="CHEBI:30616"/>
        <dbReference type="ChEBI" id="CHEBI:37721"/>
        <dbReference type="ChEBI" id="CHEBI:61527"/>
        <dbReference type="ChEBI" id="CHEBI:456216"/>
        <dbReference type="EC" id="2.7.1.1"/>
    </reaction>
    <physiologicalReaction direction="left-to-right" evidence="10">
        <dbReference type="Rhea" id="RHEA:16126"/>
    </physiologicalReaction>
</comment>
<dbReference type="PROSITE" id="PS51748">
    <property type="entry name" value="HEXOKINASE_2"/>
    <property type="match status" value="1"/>
</dbReference>
<evidence type="ECO:0000256" key="11">
    <source>
        <dbReference type="RuleBase" id="RU362007"/>
    </source>
</evidence>
<gene>
    <name evidence="14" type="ORF">BCR44DRAFT_1432143</name>
</gene>
<dbReference type="Gene3D" id="3.40.367.20">
    <property type="match status" value="1"/>
</dbReference>
<evidence type="ECO:0000256" key="5">
    <source>
        <dbReference type="ARBA" id="ARBA00022741"/>
    </source>
</evidence>
<feature type="domain" description="Hexokinase C-terminal" evidence="13">
    <location>
        <begin position="220"/>
        <end position="463"/>
    </location>
</feature>
<dbReference type="PANTHER" id="PTHR19443">
    <property type="entry name" value="HEXOKINASE"/>
    <property type="match status" value="1"/>
</dbReference>
<evidence type="ECO:0000313" key="15">
    <source>
        <dbReference type="Proteomes" id="UP000193411"/>
    </source>
</evidence>
<dbReference type="GO" id="GO:0001678">
    <property type="term" value="P:intracellular glucose homeostasis"/>
    <property type="evidence" value="ECO:0007669"/>
    <property type="project" value="InterPro"/>
</dbReference>
<dbReference type="CDD" id="cd24018">
    <property type="entry name" value="ASKHA_NBD_HK_fungi"/>
    <property type="match status" value="1"/>
</dbReference>
<dbReference type="PRINTS" id="PR00475">
    <property type="entry name" value="HEXOKINASE"/>
</dbReference>
<accession>A0A1Y2HPP3</accession>